<keyword evidence="9" id="KW-1185">Reference proteome</keyword>
<keyword evidence="3 5" id="KW-0689">Ribosomal protein</keyword>
<dbReference type="GO" id="GO:0005840">
    <property type="term" value="C:ribosome"/>
    <property type="evidence" value="ECO:0007669"/>
    <property type="project" value="UniProtKB-KW"/>
</dbReference>
<dbReference type="Pfam" id="PF00327">
    <property type="entry name" value="Ribosomal_L30"/>
    <property type="match status" value="1"/>
</dbReference>
<feature type="domain" description="Large ribosomal subunit protein uL30-like ferredoxin-like fold" evidence="7">
    <location>
        <begin position="4"/>
        <end position="54"/>
    </location>
</feature>
<dbReference type="HAMAP" id="MF_01371_B">
    <property type="entry name" value="Ribosomal_uL30_B"/>
    <property type="match status" value="1"/>
</dbReference>
<dbReference type="InterPro" id="IPR036919">
    <property type="entry name" value="Ribo_uL30_ferredoxin-like_sf"/>
</dbReference>
<dbReference type="Proteomes" id="UP001222800">
    <property type="component" value="Chromosome"/>
</dbReference>
<comment type="similarity">
    <text evidence="1 5 6">Belongs to the universal ribosomal protein uL30 family.</text>
</comment>
<name>A0ABY8EBV2_9FIRM</name>
<sequence>MANLKIKLVKGIIGTNPKQRKTVEALGLRKRHQVVEQPDNPQTRGMIKIVEHLVEVK</sequence>
<accession>A0ABY8EBV2</accession>
<comment type="subunit">
    <text evidence="2 5">Part of the 50S ribosomal subunit.</text>
</comment>
<evidence type="ECO:0000313" key="9">
    <source>
        <dbReference type="Proteomes" id="UP001222800"/>
    </source>
</evidence>
<evidence type="ECO:0000256" key="2">
    <source>
        <dbReference type="ARBA" id="ARBA00011838"/>
    </source>
</evidence>
<evidence type="ECO:0000313" key="8">
    <source>
        <dbReference type="EMBL" id="WFD10403.1"/>
    </source>
</evidence>
<organism evidence="8 9">
    <name type="scientific">Tepidibacter hydrothermalis</name>
    <dbReference type="NCBI Taxonomy" id="3036126"/>
    <lineage>
        <taxon>Bacteria</taxon>
        <taxon>Bacillati</taxon>
        <taxon>Bacillota</taxon>
        <taxon>Clostridia</taxon>
        <taxon>Peptostreptococcales</taxon>
        <taxon>Peptostreptococcaceae</taxon>
        <taxon>Tepidibacter</taxon>
    </lineage>
</organism>
<dbReference type="RefSeq" id="WP_277732373.1">
    <property type="nucleotide sequence ID" value="NZ_CP120733.1"/>
</dbReference>
<dbReference type="InterPro" id="IPR016082">
    <property type="entry name" value="Ribosomal_uL30_ferredoxin-like"/>
</dbReference>
<dbReference type="EMBL" id="CP120733">
    <property type="protein sequence ID" value="WFD10403.1"/>
    <property type="molecule type" value="Genomic_DNA"/>
</dbReference>
<evidence type="ECO:0000256" key="3">
    <source>
        <dbReference type="ARBA" id="ARBA00022980"/>
    </source>
</evidence>
<reference evidence="8 9" key="1">
    <citation type="submission" date="2023-03" db="EMBL/GenBank/DDBJ databases">
        <title>Complete genome sequence of Tepidibacter sp. SWIR-1, isolated from a deep-sea hydrothermal vent.</title>
        <authorList>
            <person name="Li X."/>
        </authorList>
    </citation>
    <scope>NUCLEOTIDE SEQUENCE [LARGE SCALE GENOMIC DNA]</scope>
    <source>
        <strain evidence="8 9">SWIR-1</strain>
    </source>
</reference>
<keyword evidence="4 5" id="KW-0687">Ribonucleoprotein</keyword>
<dbReference type="InterPro" id="IPR018038">
    <property type="entry name" value="Ribosomal_uL30_CS"/>
</dbReference>
<dbReference type="CDD" id="cd01658">
    <property type="entry name" value="Ribosomal_L30"/>
    <property type="match status" value="1"/>
</dbReference>
<proteinExistence type="inferred from homology"/>
<dbReference type="SUPFAM" id="SSF55129">
    <property type="entry name" value="Ribosomal protein L30p/L7e"/>
    <property type="match status" value="1"/>
</dbReference>
<protein>
    <recommendedName>
        <fullName evidence="5">Large ribosomal subunit protein uL30</fullName>
    </recommendedName>
</protein>
<gene>
    <name evidence="5 8" type="primary">rpmD</name>
    <name evidence="8" type="ORF">P4S50_19270</name>
</gene>
<evidence type="ECO:0000259" key="7">
    <source>
        <dbReference type="Pfam" id="PF00327"/>
    </source>
</evidence>
<dbReference type="NCBIfam" id="TIGR01308">
    <property type="entry name" value="rpmD_bact"/>
    <property type="match status" value="1"/>
</dbReference>
<dbReference type="PROSITE" id="PS00634">
    <property type="entry name" value="RIBOSOMAL_L30"/>
    <property type="match status" value="1"/>
</dbReference>
<evidence type="ECO:0000256" key="4">
    <source>
        <dbReference type="ARBA" id="ARBA00023274"/>
    </source>
</evidence>
<dbReference type="Gene3D" id="3.30.1390.20">
    <property type="entry name" value="Ribosomal protein L30, ferredoxin-like fold domain"/>
    <property type="match status" value="1"/>
</dbReference>
<dbReference type="PANTHER" id="PTHR15892">
    <property type="entry name" value="MITOCHONDRIAL RIBOSOMAL PROTEIN L30"/>
    <property type="match status" value="1"/>
</dbReference>
<dbReference type="PANTHER" id="PTHR15892:SF2">
    <property type="entry name" value="LARGE RIBOSOMAL SUBUNIT PROTEIN UL30M"/>
    <property type="match status" value="1"/>
</dbReference>
<evidence type="ECO:0000256" key="6">
    <source>
        <dbReference type="RuleBase" id="RU003734"/>
    </source>
</evidence>
<dbReference type="PIRSF" id="PIRSF002211">
    <property type="entry name" value="Ribosomal_L30_bac-type"/>
    <property type="match status" value="1"/>
</dbReference>
<evidence type="ECO:0000256" key="1">
    <source>
        <dbReference type="ARBA" id="ARBA00007594"/>
    </source>
</evidence>
<dbReference type="InterPro" id="IPR005996">
    <property type="entry name" value="Ribosomal_uL30_bac-type"/>
</dbReference>
<evidence type="ECO:0000256" key="5">
    <source>
        <dbReference type="HAMAP-Rule" id="MF_01371"/>
    </source>
</evidence>